<gene>
    <name evidence="7" type="ORF">APS56_08870</name>
</gene>
<dbReference type="RefSeq" id="WP_054727300.1">
    <property type="nucleotide sequence ID" value="NZ_CP012898.1"/>
</dbReference>
<dbReference type="KEGG" id="ahz:APS56_08870"/>
<dbReference type="SMART" id="SM01266">
    <property type="entry name" value="Mac"/>
    <property type="match status" value="1"/>
</dbReference>
<dbReference type="InterPro" id="IPR001451">
    <property type="entry name" value="Hexapep"/>
</dbReference>
<dbReference type="STRING" id="1736674.APS56_08870"/>
<evidence type="ECO:0000313" key="8">
    <source>
        <dbReference type="Proteomes" id="UP000057981"/>
    </source>
</evidence>
<evidence type="ECO:0000256" key="4">
    <source>
        <dbReference type="ARBA" id="ARBA00023315"/>
    </source>
</evidence>
<dbReference type="PANTHER" id="PTHR43017:SF1">
    <property type="entry name" value="ACETYLTRANSFERASE YJL218W-RELATED"/>
    <property type="match status" value="1"/>
</dbReference>
<comment type="similarity">
    <text evidence="1 5">Belongs to the transferase hexapeptide repeat family.</text>
</comment>
<evidence type="ECO:0000256" key="3">
    <source>
        <dbReference type="ARBA" id="ARBA00022737"/>
    </source>
</evidence>
<organism evidence="7 8">
    <name type="scientific">Pseudalgibacter alginicilyticus</name>
    <dbReference type="NCBI Taxonomy" id="1736674"/>
    <lineage>
        <taxon>Bacteria</taxon>
        <taxon>Pseudomonadati</taxon>
        <taxon>Bacteroidota</taxon>
        <taxon>Flavobacteriia</taxon>
        <taxon>Flavobacteriales</taxon>
        <taxon>Flavobacteriaceae</taxon>
        <taxon>Pseudalgibacter</taxon>
    </lineage>
</organism>
<dbReference type="FunFam" id="2.160.10.10:FF:000008">
    <property type="entry name" value="Maltose O-acetyltransferase"/>
    <property type="match status" value="1"/>
</dbReference>
<accession>A0A0P0DBC5</accession>
<sequence>MTEKEKMIAGELYNPDDKTLVEDRHQTRRYLNKINTLSVDEKTARDKIFEQLIPNAGEKLYIEPPFYCDYGYNIKTGKNVYMNFNCCILDVSTVTIGDNCMFGPNVQIYTATHPLEFKARNSGKEFAKPIIIGKNVWIGGNATLCPGVIIGDNVVIGAGAVVTKSFADNVFIAGNPAKIIKNITNT</sequence>
<dbReference type="Proteomes" id="UP000057981">
    <property type="component" value="Chromosome"/>
</dbReference>
<dbReference type="OrthoDB" id="9812571at2"/>
<reference evidence="7 8" key="1">
    <citation type="submission" date="2015-10" db="EMBL/GenBank/DDBJ databases">
        <authorList>
            <person name="Gilbert D.G."/>
        </authorList>
    </citation>
    <scope>NUCLEOTIDE SEQUENCE [LARGE SCALE GENOMIC DNA]</scope>
    <source>
        <strain evidence="8">HZ-22</strain>
    </source>
</reference>
<dbReference type="InterPro" id="IPR039369">
    <property type="entry name" value="LacA-like"/>
</dbReference>
<dbReference type="GO" id="GO:0008870">
    <property type="term" value="F:galactoside O-acetyltransferase activity"/>
    <property type="evidence" value="ECO:0007669"/>
    <property type="project" value="TreeGrafter"/>
</dbReference>
<dbReference type="InterPro" id="IPR011004">
    <property type="entry name" value="Trimer_LpxA-like_sf"/>
</dbReference>
<dbReference type="AlphaFoldDB" id="A0A0P0DBC5"/>
<evidence type="ECO:0000256" key="2">
    <source>
        <dbReference type="ARBA" id="ARBA00022679"/>
    </source>
</evidence>
<dbReference type="CDD" id="cd03357">
    <property type="entry name" value="LbH_MAT_GAT"/>
    <property type="match status" value="1"/>
</dbReference>
<dbReference type="EC" id="2.3.1.-" evidence="5"/>
<keyword evidence="2 5" id="KW-0808">Transferase</keyword>
<keyword evidence="8" id="KW-1185">Reference proteome</keyword>
<proteinExistence type="inferred from homology"/>
<dbReference type="InterPro" id="IPR024688">
    <property type="entry name" value="Mac_dom"/>
</dbReference>
<evidence type="ECO:0000313" key="7">
    <source>
        <dbReference type="EMBL" id="ALJ05228.1"/>
    </source>
</evidence>
<dbReference type="Pfam" id="PF00132">
    <property type="entry name" value="Hexapep"/>
    <property type="match status" value="1"/>
</dbReference>
<dbReference type="Gene3D" id="2.160.10.10">
    <property type="entry name" value="Hexapeptide repeat proteins"/>
    <property type="match status" value="1"/>
</dbReference>
<dbReference type="PANTHER" id="PTHR43017">
    <property type="entry name" value="GALACTOSIDE O-ACETYLTRANSFERASE"/>
    <property type="match status" value="1"/>
</dbReference>
<dbReference type="Pfam" id="PF14602">
    <property type="entry name" value="Hexapep_2"/>
    <property type="match status" value="1"/>
</dbReference>
<evidence type="ECO:0000259" key="6">
    <source>
        <dbReference type="SMART" id="SM01266"/>
    </source>
</evidence>
<keyword evidence="3" id="KW-0677">Repeat</keyword>
<evidence type="ECO:0000256" key="1">
    <source>
        <dbReference type="ARBA" id="ARBA00007274"/>
    </source>
</evidence>
<dbReference type="EMBL" id="CP012898">
    <property type="protein sequence ID" value="ALJ05228.1"/>
    <property type="molecule type" value="Genomic_DNA"/>
</dbReference>
<dbReference type="Pfam" id="PF12464">
    <property type="entry name" value="Mac"/>
    <property type="match status" value="1"/>
</dbReference>
<protein>
    <recommendedName>
        <fullName evidence="5">Acetyltransferase</fullName>
        <ecNumber evidence="5">2.3.1.-</ecNumber>
    </recommendedName>
</protein>
<keyword evidence="4 5" id="KW-0012">Acyltransferase</keyword>
<feature type="domain" description="Maltose/galactoside acetyltransferase" evidence="6">
    <location>
        <begin position="4"/>
        <end position="58"/>
    </location>
</feature>
<evidence type="ECO:0000256" key="5">
    <source>
        <dbReference type="RuleBase" id="RU367021"/>
    </source>
</evidence>
<dbReference type="PATRIC" id="fig|1736674.3.peg.1812"/>
<name>A0A0P0DBC5_9FLAO</name>
<dbReference type="SUPFAM" id="SSF51161">
    <property type="entry name" value="Trimeric LpxA-like enzymes"/>
    <property type="match status" value="1"/>
</dbReference>